<evidence type="ECO:0000313" key="1">
    <source>
        <dbReference type="EMBL" id="TQF08534.1"/>
    </source>
</evidence>
<feature type="non-terminal residue" evidence="1">
    <location>
        <position position="103"/>
    </location>
</feature>
<evidence type="ECO:0000313" key="2">
    <source>
        <dbReference type="Proteomes" id="UP000315369"/>
    </source>
</evidence>
<keyword evidence="2" id="KW-1185">Reference proteome</keyword>
<gene>
    <name evidence="1" type="ORF">FJV41_49400</name>
</gene>
<proteinExistence type="predicted"/>
<protein>
    <submittedName>
        <fullName evidence="1">Uncharacterized protein</fullName>
    </submittedName>
</protein>
<comment type="caution">
    <text evidence="1">The sequence shown here is derived from an EMBL/GenBank/DDBJ whole genome shotgun (WGS) entry which is preliminary data.</text>
</comment>
<name>A0A540WJB3_9BACT</name>
<dbReference type="AlphaFoldDB" id="A0A540WJB3"/>
<organism evidence="1 2">
    <name type="scientific">Myxococcus llanfairpwllgwyngyllgogerychwyrndrobwllllantysiliogogogochensis</name>
    <dbReference type="NCBI Taxonomy" id="2590453"/>
    <lineage>
        <taxon>Bacteria</taxon>
        <taxon>Pseudomonadati</taxon>
        <taxon>Myxococcota</taxon>
        <taxon>Myxococcia</taxon>
        <taxon>Myxococcales</taxon>
        <taxon>Cystobacterineae</taxon>
        <taxon>Myxococcaceae</taxon>
        <taxon>Myxococcus</taxon>
    </lineage>
</organism>
<accession>A0A540WJB3</accession>
<dbReference type="EMBL" id="VIFM01000570">
    <property type="protein sequence ID" value="TQF08534.1"/>
    <property type="molecule type" value="Genomic_DNA"/>
</dbReference>
<sequence>MPLNLDAWESLLTNAGLAARDERPIPGGPLTPTQATRLLETLLGKDVTLGQFPARLAVGFMLREVLGSGEVSRAELVRRVERFNHLAVLRPDGCLAWVSNGRT</sequence>
<reference evidence="1 2" key="1">
    <citation type="submission" date="2019-06" db="EMBL/GenBank/DDBJ databases">
        <authorList>
            <person name="Livingstone P."/>
            <person name="Whitworth D."/>
        </authorList>
    </citation>
    <scope>NUCLEOTIDE SEQUENCE [LARGE SCALE GENOMIC DNA]</scope>
    <source>
        <strain evidence="1 2">AM401</strain>
    </source>
</reference>
<dbReference type="Proteomes" id="UP000315369">
    <property type="component" value="Unassembled WGS sequence"/>
</dbReference>